<feature type="compositionally biased region" description="Low complexity" evidence="5">
    <location>
        <begin position="110"/>
        <end position="125"/>
    </location>
</feature>
<accession>A0A8R1HUJ8</accession>
<dbReference type="PANTHER" id="PTHR18921">
    <property type="entry name" value="MYOSIN HEAVY CHAIN - RELATED"/>
    <property type="match status" value="1"/>
</dbReference>
<keyword evidence="7" id="KW-1185">Reference proteome</keyword>
<feature type="region of interest" description="Disordered" evidence="5">
    <location>
        <begin position="105"/>
        <end position="125"/>
    </location>
</feature>
<dbReference type="GO" id="GO:0031267">
    <property type="term" value="F:small GTPase binding"/>
    <property type="evidence" value="ECO:0007669"/>
    <property type="project" value="TreeGrafter"/>
</dbReference>
<dbReference type="GO" id="GO:0005794">
    <property type="term" value="C:Golgi apparatus"/>
    <property type="evidence" value="ECO:0007669"/>
    <property type="project" value="UniProtKB-SubCell"/>
</dbReference>
<protein>
    <submittedName>
        <fullName evidence="6">Uncharacterized protein</fullName>
    </submittedName>
</protein>
<evidence type="ECO:0000256" key="1">
    <source>
        <dbReference type="ARBA" id="ARBA00004555"/>
    </source>
</evidence>
<evidence type="ECO:0000256" key="2">
    <source>
        <dbReference type="ARBA" id="ARBA00023034"/>
    </source>
</evidence>
<keyword evidence="3 4" id="KW-0175">Coiled coil</keyword>
<evidence type="ECO:0000313" key="7">
    <source>
        <dbReference type="Proteomes" id="UP000005237"/>
    </source>
</evidence>
<evidence type="ECO:0000256" key="3">
    <source>
        <dbReference type="ARBA" id="ARBA00023054"/>
    </source>
</evidence>
<dbReference type="PANTHER" id="PTHR18921:SF2">
    <property type="entry name" value="THYROID RECEPTOR-INTERACTING PROTEIN 11"/>
    <property type="match status" value="1"/>
</dbReference>
<dbReference type="AlphaFoldDB" id="A0A8R1HUJ8"/>
<dbReference type="GO" id="GO:0007030">
    <property type="term" value="P:Golgi organization"/>
    <property type="evidence" value="ECO:0007669"/>
    <property type="project" value="TreeGrafter"/>
</dbReference>
<comment type="subcellular location">
    <subcellularLocation>
        <location evidence="1">Golgi apparatus</location>
    </subcellularLocation>
</comment>
<keyword evidence="2" id="KW-0333">Golgi apparatus</keyword>
<feature type="coiled-coil region" evidence="4">
    <location>
        <begin position="217"/>
        <end position="361"/>
    </location>
</feature>
<dbReference type="GO" id="GO:0006888">
    <property type="term" value="P:endoplasmic reticulum to Golgi vesicle-mediated transport"/>
    <property type="evidence" value="ECO:0007669"/>
    <property type="project" value="TreeGrafter"/>
</dbReference>
<evidence type="ECO:0000313" key="6">
    <source>
        <dbReference type="EnsemblMetazoa" id="CJA07865.1"/>
    </source>
</evidence>
<dbReference type="EnsemblMetazoa" id="CJA07865.1">
    <property type="protein sequence ID" value="CJA07865.1"/>
    <property type="gene ID" value="WBGene00127069"/>
</dbReference>
<reference evidence="7" key="1">
    <citation type="submission" date="2010-08" db="EMBL/GenBank/DDBJ databases">
        <authorList>
            <consortium name="Caenorhabditis japonica Sequencing Consortium"/>
            <person name="Wilson R.K."/>
        </authorList>
    </citation>
    <scope>NUCLEOTIDE SEQUENCE [LARGE SCALE GENOMIC DNA]</scope>
    <source>
        <strain evidence="7">DF5081</strain>
    </source>
</reference>
<proteinExistence type="predicted"/>
<name>A0A8R1HUJ8_CAEJA</name>
<organism evidence="6 7">
    <name type="scientific">Caenorhabditis japonica</name>
    <dbReference type="NCBI Taxonomy" id="281687"/>
    <lineage>
        <taxon>Eukaryota</taxon>
        <taxon>Metazoa</taxon>
        <taxon>Ecdysozoa</taxon>
        <taxon>Nematoda</taxon>
        <taxon>Chromadorea</taxon>
        <taxon>Rhabditida</taxon>
        <taxon>Rhabditina</taxon>
        <taxon>Rhabditomorpha</taxon>
        <taxon>Rhabditoidea</taxon>
        <taxon>Rhabditidae</taxon>
        <taxon>Peloderinae</taxon>
        <taxon>Caenorhabditis</taxon>
    </lineage>
</organism>
<evidence type="ECO:0000256" key="4">
    <source>
        <dbReference type="SAM" id="Coils"/>
    </source>
</evidence>
<evidence type="ECO:0000256" key="5">
    <source>
        <dbReference type="SAM" id="MobiDB-lite"/>
    </source>
</evidence>
<dbReference type="Proteomes" id="UP000005237">
    <property type="component" value="Unassembled WGS sequence"/>
</dbReference>
<feature type="coiled-coil region" evidence="4">
    <location>
        <begin position="507"/>
        <end position="576"/>
    </location>
</feature>
<reference evidence="6" key="2">
    <citation type="submission" date="2022-06" db="UniProtKB">
        <authorList>
            <consortium name="EnsemblMetazoa"/>
        </authorList>
    </citation>
    <scope>IDENTIFICATION</scope>
    <source>
        <strain evidence="6">DF5081</strain>
    </source>
</reference>
<feature type="coiled-coil region" evidence="4">
    <location>
        <begin position="443"/>
        <end position="477"/>
    </location>
</feature>
<sequence>MHHRPRSTALFKFQQCMSQLDTLAATVSTAQEENSRLNEQLEVLKAKISTETGNSQEIVENLRATIVTAQQENSALKEQFEVEKNQKNADIETLRSEIAQYQQENASLKEQAQQSSQNQSSTEELSAAIAQLQHENEYLKQVAKTHHDENVKYYEQCQAMAAQNQTTVTQMEQLHARIQELDSKITTDSDTHEKRAKELQRLREHLMIVEENSTREAVESEQRETELRARVRELEARGHAAEEGATESTQQYQVKIASLTSQMESLQRSGEQWRGKYESEVKAREQTQEALSSLQNVVRELSVDHERDAATASHRNLELQTQIGEHLREALDANLEKSTECENLKDKANNLEREVELRQNCVDEMIAQTNTLQMQQEAMSHQNKQLQTAILANERLIVQLGEELKEGQLRHLEMEVKVKRLEDVIVGNSEEENEGESSSSADTNSLKRYIGELQSKLADTEEELKKVKSLKEDDDKETAQVRQVLERSLFEAEQVDRGLLEGIEVRVREMESELIAKCEQLEQVNTERRRLEMQVLELTGKIETMEKEEQGNRESNEKLKAEVEEKQNELDRMKENCEFFGWILEFSR</sequence>